<name>N1UEE0_LEPIR</name>
<keyword evidence="1" id="KW-0812">Transmembrane</keyword>
<evidence type="ECO:0000313" key="3">
    <source>
        <dbReference type="Proteomes" id="UP000012220"/>
    </source>
</evidence>
<evidence type="ECO:0000313" key="2">
    <source>
        <dbReference type="EMBL" id="EMY24638.1"/>
    </source>
</evidence>
<reference evidence="2 3" key="1">
    <citation type="submission" date="2013-02" db="EMBL/GenBank/DDBJ databases">
        <authorList>
            <person name="Harkins D.M."/>
            <person name="Durkin A.S."/>
            <person name="Brinkac L.M."/>
            <person name="Haft D.H."/>
            <person name="Selengut J.D."/>
            <person name="Sanka R."/>
            <person name="DePew J."/>
            <person name="Purushe J."/>
            <person name="Picardeau M."/>
            <person name="Werts C."/>
            <person name="Goarant C."/>
            <person name="Vinetz J.M."/>
            <person name="Sutton G.G."/>
            <person name="Nierman W.C."/>
            <person name="Fouts D.E."/>
        </authorList>
    </citation>
    <scope>NUCLEOTIDE SEQUENCE [LARGE SCALE GENOMIC DNA]</scope>
    <source>
        <strain evidence="2 3">200703203</strain>
    </source>
</reference>
<organism evidence="2 3">
    <name type="scientific">Leptospira interrogans serovar Australis str. 200703203</name>
    <dbReference type="NCBI Taxonomy" id="1085541"/>
    <lineage>
        <taxon>Bacteria</taxon>
        <taxon>Pseudomonadati</taxon>
        <taxon>Spirochaetota</taxon>
        <taxon>Spirochaetia</taxon>
        <taxon>Leptospirales</taxon>
        <taxon>Leptospiraceae</taxon>
        <taxon>Leptospira</taxon>
    </lineage>
</organism>
<dbReference type="Proteomes" id="UP000012220">
    <property type="component" value="Unassembled WGS sequence"/>
</dbReference>
<sequence length="60" mass="7068">MFLKSWREKRYIVSKVISFCFLILLDPFSLWHKTNIGSLISKKIQSKGKFWDSIFALGLT</sequence>
<dbReference type="BioCyc" id="LINT1085541:G11IQ-4717-MONOMER"/>
<evidence type="ECO:0000256" key="1">
    <source>
        <dbReference type="SAM" id="Phobius"/>
    </source>
</evidence>
<comment type="caution">
    <text evidence="2">The sequence shown here is derived from an EMBL/GenBank/DDBJ whole genome shotgun (WGS) entry which is preliminary data.</text>
</comment>
<gene>
    <name evidence="2" type="ORF">LEP1GSC115_0217</name>
</gene>
<dbReference type="EMBL" id="AHNY02000183">
    <property type="protein sequence ID" value="EMY24638.1"/>
    <property type="molecule type" value="Genomic_DNA"/>
</dbReference>
<proteinExistence type="predicted"/>
<dbReference type="AlphaFoldDB" id="N1UEE0"/>
<keyword evidence="1" id="KW-1133">Transmembrane helix</keyword>
<protein>
    <submittedName>
        <fullName evidence="2">Uncharacterized protein</fullName>
    </submittedName>
</protein>
<keyword evidence="1" id="KW-0472">Membrane</keyword>
<feature type="transmembrane region" description="Helical" evidence="1">
    <location>
        <begin position="12"/>
        <end position="31"/>
    </location>
</feature>
<accession>N1UEE0</accession>